<dbReference type="InterPro" id="IPR015018">
    <property type="entry name" value="DUF1905"/>
</dbReference>
<dbReference type="Pfam" id="PF08922">
    <property type="entry name" value="DUF1905"/>
    <property type="match status" value="1"/>
</dbReference>
<dbReference type="OrthoDB" id="959664at2"/>
<reference evidence="1 2" key="1">
    <citation type="submission" date="2019-05" db="EMBL/GenBank/DDBJ databases">
        <title>Dyadobacter AR-3-8 sp. nov., isolated from arctic soil.</title>
        <authorList>
            <person name="Chaudhary D.K."/>
        </authorList>
    </citation>
    <scope>NUCLEOTIDE SEQUENCE [LARGE SCALE GENOMIC DNA]</scope>
    <source>
        <strain evidence="1 2">AR-3-8</strain>
    </source>
</reference>
<dbReference type="RefSeq" id="WP_137339667.1">
    <property type="nucleotide sequence ID" value="NZ_BSQH01000010.1"/>
</dbReference>
<dbReference type="InterPro" id="IPR037079">
    <property type="entry name" value="AF2212/PG0164-like_sf"/>
</dbReference>
<evidence type="ECO:0000313" key="1">
    <source>
        <dbReference type="EMBL" id="TKT92941.1"/>
    </source>
</evidence>
<name>A0A4U6D986_9BACT</name>
<protein>
    <submittedName>
        <fullName evidence="1">DUF1905 domain-containing protein</fullName>
    </submittedName>
</protein>
<dbReference type="AlphaFoldDB" id="A0A4U6D986"/>
<dbReference type="Pfam" id="PF13376">
    <property type="entry name" value="OmdA"/>
    <property type="match status" value="1"/>
</dbReference>
<dbReference type="Gene3D" id="2.40.30.100">
    <property type="entry name" value="AF2212/PG0164-like"/>
    <property type="match status" value="1"/>
</dbReference>
<sequence length="165" mass="18641">MSVLFKSTIHHLEHLAGTRYLLVPNEIVEKLGGSFSVRLWCTVNEKVKWQCGLVALGTGDAYISINAQRIKQLKAKEGESLTVALEIDDSEYGLEVPEELKELLDQDDEGNRRFNLLVAGKRRFIIRHITAVKSSQLRIERAVTLIENLKRLPAGKESFKEILGK</sequence>
<gene>
    <name evidence="1" type="ORF">FDK13_09185</name>
</gene>
<accession>A0A4U6D986</accession>
<organism evidence="1 2">
    <name type="scientific">Dyadobacter frigoris</name>
    <dbReference type="NCBI Taxonomy" id="2576211"/>
    <lineage>
        <taxon>Bacteria</taxon>
        <taxon>Pseudomonadati</taxon>
        <taxon>Bacteroidota</taxon>
        <taxon>Cytophagia</taxon>
        <taxon>Cytophagales</taxon>
        <taxon>Spirosomataceae</taxon>
        <taxon>Dyadobacter</taxon>
    </lineage>
</organism>
<keyword evidence="2" id="KW-1185">Reference proteome</keyword>
<dbReference type="Proteomes" id="UP000304900">
    <property type="component" value="Unassembled WGS sequence"/>
</dbReference>
<dbReference type="EMBL" id="SZVO01000003">
    <property type="protein sequence ID" value="TKT92941.1"/>
    <property type="molecule type" value="Genomic_DNA"/>
</dbReference>
<evidence type="ECO:0000313" key="2">
    <source>
        <dbReference type="Proteomes" id="UP000304900"/>
    </source>
</evidence>
<proteinExistence type="predicted"/>
<comment type="caution">
    <text evidence="1">The sequence shown here is derived from an EMBL/GenBank/DDBJ whole genome shotgun (WGS) entry which is preliminary data.</text>
</comment>
<dbReference type="SUPFAM" id="SSF141694">
    <property type="entry name" value="AF2212/PG0164-like"/>
    <property type="match status" value="1"/>
</dbReference>